<accession>A0A1T4NH56</accession>
<organism evidence="1 2">
    <name type="scientific">Sediminibacterium ginsengisoli</name>
    <dbReference type="NCBI Taxonomy" id="413434"/>
    <lineage>
        <taxon>Bacteria</taxon>
        <taxon>Pseudomonadati</taxon>
        <taxon>Bacteroidota</taxon>
        <taxon>Chitinophagia</taxon>
        <taxon>Chitinophagales</taxon>
        <taxon>Chitinophagaceae</taxon>
        <taxon>Sediminibacterium</taxon>
    </lineage>
</organism>
<dbReference type="EMBL" id="FUWH01000004">
    <property type="protein sequence ID" value="SJZ78357.1"/>
    <property type="molecule type" value="Genomic_DNA"/>
</dbReference>
<dbReference type="AlphaFoldDB" id="A0A1T4NH56"/>
<name>A0A1T4NH56_9BACT</name>
<evidence type="ECO:0000313" key="1">
    <source>
        <dbReference type="EMBL" id="SJZ78357.1"/>
    </source>
</evidence>
<sequence>MALFTTRVELHNAKTSEDYDTLHKAMEKEGFWRTIQLSGETTVYHLPTAEYNYSGKVETSAVLELAKKAATKTGKTFSVLVTKADGRRYWYNLPVVKKAVTS</sequence>
<dbReference type="RefSeq" id="WP_078831215.1">
    <property type="nucleotide sequence ID" value="NZ_FUWH01000004.1"/>
</dbReference>
<keyword evidence="2" id="KW-1185">Reference proteome</keyword>
<gene>
    <name evidence="1" type="ORF">SAMN04488132_104247</name>
</gene>
<reference evidence="1 2" key="1">
    <citation type="submission" date="2017-02" db="EMBL/GenBank/DDBJ databases">
        <authorList>
            <person name="Peterson S.W."/>
        </authorList>
    </citation>
    <scope>NUCLEOTIDE SEQUENCE [LARGE SCALE GENOMIC DNA]</scope>
    <source>
        <strain evidence="1 2">DSM 22335</strain>
    </source>
</reference>
<dbReference type="Proteomes" id="UP000190888">
    <property type="component" value="Unassembled WGS sequence"/>
</dbReference>
<evidence type="ECO:0000313" key="2">
    <source>
        <dbReference type="Proteomes" id="UP000190888"/>
    </source>
</evidence>
<dbReference type="OrthoDB" id="674126at2"/>
<proteinExistence type="predicted"/>
<protein>
    <submittedName>
        <fullName evidence="1">Uncharacterized protein</fullName>
    </submittedName>
</protein>